<proteinExistence type="predicted"/>
<organism evidence="1 2">
    <name type="scientific">Nephila pilipes</name>
    <name type="common">Giant wood spider</name>
    <name type="synonym">Nephila maculata</name>
    <dbReference type="NCBI Taxonomy" id="299642"/>
    <lineage>
        <taxon>Eukaryota</taxon>
        <taxon>Metazoa</taxon>
        <taxon>Ecdysozoa</taxon>
        <taxon>Arthropoda</taxon>
        <taxon>Chelicerata</taxon>
        <taxon>Arachnida</taxon>
        <taxon>Araneae</taxon>
        <taxon>Araneomorphae</taxon>
        <taxon>Entelegynae</taxon>
        <taxon>Araneoidea</taxon>
        <taxon>Nephilidae</taxon>
        <taxon>Nephila</taxon>
    </lineage>
</organism>
<sequence>MPFVAQTLILTQRFLSPLSSSTHARHSRFPNVIKLEDCFVYCHSLSDAFTADLSRFLEFPFVIKVYNFEEYF</sequence>
<reference evidence="1" key="1">
    <citation type="submission" date="2020-08" db="EMBL/GenBank/DDBJ databases">
        <title>Multicomponent nature underlies the extraordinary mechanical properties of spider dragline silk.</title>
        <authorList>
            <person name="Kono N."/>
            <person name="Nakamura H."/>
            <person name="Mori M."/>
            <person name="Yoshida Y."/>
            <person name="Ohtoshi R."/>
            <person name="Malay A.D."/>
            <person name="Moran D.A.P."/>
            <person name="Tomita M."/>
            <person name="Numata K."/>
            <person name="Arakawa K."/>
        </authorList>
    </citation>
    <scope>NUCLEOTIDE SEQUENCE</scope>
</reference>
<protein>
    <submittedName>
        <fullName evidence="1">Uncharacterized protein</fullName>
    </submittedName>
</protein>
<accession>A0A8X6QF30</accession>
<dbReference type="EMBL" id="BMAW01080882">
    <property type="protein sequence ID" value="GFU21689.1"/>
    <property type="molecule type" value="Genomic_DNA"/>
</dbReference>
<dbReference type="AlphaFoldDB" id="A0A8X6QF30"/>
<gene>
    <name evidence="1" type="ORF">NPIL_15011</name>
</gene>
<evidence type="ECO:0000313" key="2">
    <source>
        <dbReference type="Proteomes" id="UP000887013"/>
    </source>
</evidence>
<keyword evidence="2" id="KW-1185">Reference proteome</keyword>
<dbReference type="Proteomes" id="UP000887013">
    <property type="component" value="Unassembled WGS sequence"/>
</dbReference>
<evidence type="ECO:0000313" key="1">
    <source>
        <dbReference type="EMBL" id="GFU21689.1"/>
    </source>
</evidence>
<name>A0A8X6QF30_NEPPI</name>
<dbReference type="OrthoDB" id="10464621at2759"/>
<comment type="caution">
    <text evidence="1">The sequence shown here is derived from an EMBL/GenBank/DDBJ whole genome shotgun (WGS) entry which is preliminary data.</text>
</comment>